<dbReference type="GO" id="GO:0005829">
    <property type="term" value="C:cytosol"/>
    <property type="evidence" value="ECO:0007669"/>
    <property type="project" value="TreeGrafter"/>
</dbReference>
<evidence type="ECO:0000256" key="6">
    <source>
        <dbReference type="ARBA" id="ARBA00023004"/>
    </source>
</evidence>
<dbReference type="CDD" id="cd02068">
    <property type="entry name" value="radical_SAM_B12_BD"/>
    <property type="match status" value="1"/>
</dbReference>
<dbReference type="PANTHER" id="PTHR43409:SF7">
    <property type="entry name" value="BLL1977 PROTEIN"/>
    <property type="match status" value="1"/>
</dbReference>
<dbReference type="EMBL" id="BAOS01000001">
    <property type="protein sequence ID" value="GAX59144.1"/>
    <property type="molecule type" value="Genomic_DNA"/>
</dbReference>
<dbReference type="CDD" id="cd01335">
    <property type="entry name" value="Radical_SAM"/>
    <property type="match status" value="1"/>
</dbReference>
<dbReference type="SFLD" id="SFLDG01123">
    <property type="entry name" value="methyltransferase_(Class_B)"/>
    <property type="match status" value="1"/>
</dbReference>
<evidence type="ECO:0000256" key="3">
    <source>
        <dbReference type="ARBA" id="ARBA00022679"/>
    </source>
</evidence>
<keyword evidence="11" id="KW-1185">Reference proteome</keyword>
<protein>
    <submittedName>
        <fullName evidence="10">Fe-S oxidoreductase</fullName>
    </submittedName>
</protein>
<evidence type="ECO:0000259" key="8">
    <source>
        <dbReference type="PROSITE" id="PS51332"/>
    </source>
</evidence>
<gene>
    <name evidence="10" type="ORF">SCALIN_C01_0075</name>
</gene>
<dbReference type="SFLD" id="SFLDG01082">
    <property type="entry name" value="B12-binding_domain_containing"/>
    <property type="match status" value="1"/>
</dbReference>
<dbReference type="Pfam" id="PF04055">
    <property type="entry name" value="Radical_SAM"/>
    <property type="match status" value="1"/>
</dbReference>
<dbReference type="RefSeq" id="WP_096892283.1">
    <property type="nucleotide sequence ID" value="NZ_BAOS01000001.1"/>
</dbReference>
<reference evidence="11" key="1">
    <citation type="journal article" date="2017" name="Environ. Microbiol. Rep.">
        <title>Genetic Diversity of Marine Anaerobic Ammonium-Oxidizing Bacteria as Revealed by Genomic and Proteomic Analyses of 'Candidatus Scalindua japonica'.</title>
        <authorList>
            <person name="Oshiki M."/>
            <person name="Mizuto K."/>
            <person name="Kimura Z."/>
            <person name="Kindaichi T."/>
            <person name="Satoh H."/>
            <person name="Okabe S."/>
        </authorList>
    </citation>
    <scope>NUCLEOTIDE SEQUENCE [LARGE SCALE GENOMIC DNA]</scope>
    <source>
        <strain evidence="11">husup-a2</strain>
    </source>
</reference>
<feature type="domain" description="B12-binding" evidence="8">
    <location>
        <begin position="52"/>
        <end position="137"/>
    </location>
</feature>
<keyword evidence="4" id="KW-0949">S-adenosyl-L-methionine</keyword>
<keyword evidence="5" id="KW-0479">Metal-binding</keyword>
<keyword evidence="6" id="KW-0408">Iron</keyword>
<evidence type="ECO:0000313" key="10">
    <source>
        <dbReference type="EMBL" id="GAX59144.1"/>
    </source>
</evidence>
<evidence type="ECO:0000256" key="2">
    <source>
        <dbReference type="ARBA" id="ARBA00022603"/>
    </source>
</evidence>
<dbReference type="SMART" id="SM00729">
    <property type="entry name" value="Elp3"/>
    <property type="match status" value="1"/>
</dbReference>
<dbReference type="PROSITE" id="PS51332">
    <property type="entry name" value="B12_BINDING"/>
    <property type="match status" value="1"/>
</dbReference>
<dbReference type="InterPro" id="IPR058240">
    <property type="entry name" value="rSAM_sf"/>
</dbReference>
<accession>A0A286TTG3</accession>
<keyword evidence="3" id="KW-0808">Transferase</keyword>
<feature type="domain" description="Radical SAM core" evidence="9">
    <location>
        <begin position="158"/>
        <end position="384"/>
    </location>
</feature>
<dbReference type="Gene3D" id="3.80.30.20">
    <property type="entry name" value="tm_1862 like domain"/>
    <property type="match status" value="1"/>
</dbReference>
<dbReference type="PROSITE" id="PS51918">
    <property type="entry name" value="RADICAL_SAM"/>
    <property type="match status" value="1"/>
</dbReference>
<comment type="cofactor">
    <cofactor evidence="1">
        <name>[4Fe-4S] cluster</name>
        <dbReference type="ChEBI" id="CHEBI:49883"/>
    </cofactor>
</comment>
<keyword evidence="2" id="KW-0489">Methyltransferase</keyword>
<dbReference type="Proteomes" id="UP000218542">
    <property type="component" value="Unassembled WGS sequence"/>
</dbReference>
<evidence type="ECO:0000259" key="9">
    <source>
        <dbReference type="PROSITE" id="PS51918"/>
    </source>
</evidence>
<dbReference type="InterPro" id="IPR034466">
    <property type="entry name" value="Methyltransferase_Class_B"/>
</dbReference>
<evidence type="ECO:0000313" key="11">
    <source>
        <dbReference type="Proteomes" id="UP000218542"/>
    </source>
</evidence>
<sequence length="445" mass="51323">MKKNIKKLLLVEPSWERTKRYWKKSKLFGVIQPIRLGYIAALTPGDWEVEVIDENVESFIYKDASLVGITSFTHNALRAYEIASVYRNKNIQVVMGGVHASMMPEEALNYVDSVVVGEAETVWGNLIKDFESGNLKREYLGGYPPLEGLIQPRRDIFSDDYFFGIIQTSRGCSVGCEFCSVTELNGRKHRQRPVNEVLDELETIPQKIVFFIDDNIIGYGRNSEQRAIRLFKGLIERKLNKRWFSQSTVNFGNNEEILYYARKSGCVGIFLGIESVSKDVLKGMRKGVNINTDYYETIKRIHKYGILVSGNIMIGNDEDTEETYKANAEFVIKANIDIPSLSNVVPQPGTRLFKRLIGEGRLKYSNFPEDWKYYDWNSITIKPRYFTEEFLIRSNKRIYGRIFSIPRIAIRFVKTLIYCRSFFLAVVALRLNIVLRGFNKKIGFS</sequence>
<proteinExistence type="predicted"/>
<organism evidence="10 11">
    <name type="scientific">Candidatus Scalindua japonica</name>
    <dbReference type="NCBI Taxonomy" id="1284222"/>
    <lineage>
        <taxon>Bacteria</taxon>
        <taxon>Pseudomonadati</taxon>
        <taxon>Planctomycetota</taxon>
        <taxon>Candidatus Brocadiia</taxon>
        <taxon>Candidatus Brocadiales</taxon>
        <taxon>Candidatus Scalinduaceae</taxon>
        <taxon>Candidatus Scalindua</taxon>
    </lineage>
</organism>
<dbReference type="GO" id="GO:0031419">
    <property type="term" value="F:cobalamin binding"/>
    <property type="evidence" value="ECO:0007669"/>
    <property type="project" value="InterPro"/>
</dbReference>
<dbReference type="PANTHER" id="PTHR43409">
    <property type="entry name" value="ANAEROBIC MAGNESIUM-PROTOPORPHYRIN IX MONOMETHYL ESTER CYCLASE-RELATED"/>
    <property type="match status" value="1"/>
</dbReference>
<dbReference type="Pfam" id="PF02310">
    <property type="entry name" value="B12-binding"/>
    <property type="match status" value="1"/>
</dbReference>
<dbReference type="AlphaFoldDB" id="A0A286TTG3"/>
<dbReference type="OrthoDB" id="9801424at2"/>
<dbReference type="GO" id="GO:0003824">
    <property type="term" value="F:catalytic activity"/>
    <property type="evidence" value="ECO:0007669"/>
    <property type="project" value="InterPro"/>
</dbReference>
<dbReference type="InterPro" id="IPR006638">
    <property type="entry name" value="Elp3/MiaA/NifB-like_rSAM"/>
</dbReference>
<evidence type="ECO:0000256" key="1">
    <source>
        <dbReference type="ARBA" id="ARBA00001966"/>
    </source>
</evidence>
<dbReference type="GO" id="GO:0051539">
    <property type="term" value="F:4 iron, 4 sulfur cluster binding"/>
    <property type="evidence" value="ECO:0007669"/>
    <property type="project" value="UniProtKB-KW"/>
</dbReference>
<dbReference type="InterPro" id="IPR007197">
    <property type="entry name" value="rSAM"/>
</dbReference>
<dbReference type="SFLD" id="SFLDS00029">
    <property type="entry name" value="Radical_SAM"/>
    <property type="match status" value="1"/>
</dbReference>
<name>A0A286TTG3_9BACT</name>
<dbReference type="Gene3D" id="3.40.50.280">
    <property type="entry name" value="Cobalamin-binding domain"/>
    <property type="match status" value="1"/>
</dbReference>
<evidence type="ECO:0000256" key="5">
    <source>
        <dbReference type="ARBA" id="ARBA00022723"/>
    </source>
</evidence>
<evidence type="ECO:0000256" key="7">
    <source>
        <dbReference type="ARBA" id="ARBA00023014"/>
    </source>
</evidence>
<dbReference type="SUPFAM" id="SSF102114">
    <property type="entry name" value="Radical SAM enzymes"/>
    <property type="match status" value="1"/>
</dbReference>
<evidence type="ECO:0000256" key="4">
    <source>
        <dbReference type="ARBA" id="ARBA00022691"/>
    </source>
</evidence>
<keyword evidence="7" id="KW-0411">Iron-sulfur</keyword>
<dbReference type="InterPro" id="IPR006158">
    <property type="entry name" value="Cobalamin-bd"/>
</dbReference>
<dbReference type="InterPro" id="IPR023404">
    <property type="entry name" value="rSAM_horseshoe"/>
</dbReference>
<dbReference type="InterPro" id="IPR051198">
    <property type="entry name" value="BchE-like"/>
</dbReference>
<dbReference type="GO" id="GO:0046872">
    <property type="term" value="F:metal ion binding"/>
    <property type="evidence" value="ECO:0007669"/>
    <property type="project" value="UniProtKB-KW"/>
</dbReference>
<comment type="caution">
    <text evidence="10">The sequence shown here is derived from an EMBL/GenBank/DDBJ whole genome shotgun (WGS) entry which is preliminary data.</text>
</comment>